<dbReference type="GO" id="GO:0000981">
    <property type="term" value="F:DNA-binding transcription factor activity, RNA polymerase II-specific"/>
    <property type="evidence" value="ECO:0007669"/>
    <property type="project" value="InterPro"/>
</dbReference>
<evidence type="ECO:0000256" key="2">
    <source>
        <dbReference type="ARBA" id="ARBA00023015"/>
    </source>
</evidence>
<dbReference type="PANTHER" id="PTHR31845:SF19">
    <property type="entry name" value="TRANSCRIPTION FACTOR DOMAIN-CONTAINING PROTEIN"/>
    <property type="match status" value="1"/>
</dbReference>
<name>A0A8K0JGT4_9TREE</name>
<keyword evidence="2" id="KW-0805">Transcription regulation</keyword>
<feature type="domain" description="Zn(2)-C6 fungal-type" evidence="7">
    <location>
        <begin position="5"/>
        <end position="41"/>
    </location>
</feature>
<dbReference type="GO" id="GO:0000976">
    <property type="term" value="F:transcription cis-regulatory region binding"/>
    <property type="evidence" value="ECO:0007669"/>
    <property type="project" value="TreeGrafter"/>
</dbReference>
<feature type="compositionally biased region" description="Basic residues" evidence="6">
    <location>
        <begin position="43"/>
        <end position="58"/>
    </location>
</feature>
<reference evidence="8" key="1">
    <citation type="submission" date="2020-04" db="EMBL/GenBank/DDBJ databases">
        <title>Analysis of mating type loci in Filobasidium floriforme.</title>
        <authorList>
            <person name="Nowrousian M."/>
        </authorList>
    </citation>
    <scope>NUCLEOTIDE SEQUENCE</scope>
    <source>
        <strain evidence="8">CBS 6242</strain>
    </source>
</reference>
<keyword evidence="4" id="KW-0804">Transcription</keyword>
<dbReference type="PROSITE" id="PS50048">
    <property type="entry name" value="ZN2_CY6_FUNGAL_2"/>
    <property type="match status" value="1"/>
</dbReference>
<evidence type="ECO:0000256" key="1">
    <source>
        <dbReference type="ARBA" id="ARBA00004123"/>
    </source>
</evidence>
<protein>
    <recommendedName>
        <fullName evidence="7">Zn(2)-C6 fungal-type domain-containing protein</fullName>
    </recommendedName>
</protein>
<dbReference type="CDD" id="cd00067">
    <property type="entry name" value="GAL4"/>
    <property type="match status" value="1"/>
</dbReference>
<dbReference type="Proteomes" id="UP000812966">
    <property type="component" value="Unassembled WGS sequence"/>
</dbReference>
<accession>A0A8K0JGT4</accession>
<evidence type="ECO:0000256" key="4">
    <source>
        <dbReference type="ARBA" id="ARBA00023163"/>
    </source>
</evidence>
<dbReference type="GO" id="GO:0005634">
    <property type="term" value="C:nucleus"/>
    <property type="evidence" value="ECO:0007669"/>
    <property type="project" value="UniProtKB-SubCell"/>
</dbReference>
<dbReference type="PANTHER" id="PTHR31845">
    <property type="entry name" value="FINGER DOMAIN PROTEIN, PUTATIVE-RELATED"/>
    <property type="match status" value="1"/>
</dbReference>
<dbReference type="Pfam" id="PF00172">
    <property type="entry name" value="Zn_clus"/>
    <property type="match status" value="1"/>
</dbReference>
<keyword evidence="3" id="KW-0238">DNA-binding</keyword>
<evidence type="ECO:0000313" key="9">
    <source>
        <dbReference type="Proteomes" id="UP000812966"/>
    </source>
</evidence>
<evidence type="ECO:0000256" key="3">
    <source>
        <dbReference type="ARBA" id="ARBA00023125"/>
    </source>
</evidence>
<proteinExistence type="predicted"/>
<dbReference type="PROSITE" id="PS00463">
    <property type="entry name" value="ZN2_CY6_FUNGAL_1"/>
    <property type="match status" value="1"/>
</dbReference>
<sequence length="692" mass="76899">MYTTACDHCRRLRIKCVRQNEGRIPDEVCEACLQSETPCTTTKRKVGRQVGSKNKRPRCTTTSSSSTTANPYTNAGPPSADRYYAGLPAPSNLITNDAGHLPNPLHVLASEAYHRDADEPPSYDHPFRDSTSILDGFPEWSTRICGGSSTGRAGLLRRIDRLLANEHIPGSVSGDDGLVFHGRVDMARPDAAPEDDVISLQIIPLPDAQHLFDSFMNLLTNGSMYFDPRIHTLPYIRSHSSFLLCTILAISSSFKPISPSPLLHSRLVPHLTRLEHKIRQEGFKSIEIIQALLLLASWSEVPVNLARDKTWTYISHALAVAVELRLDTPVPYYVQVDPGIAVGDRELFIRNAHRCCMLLYIHDRNMAMVAGRYPIFPESPIFTESNLASWGKHPQAYRFDASLCASVTLRKLVNAVRHGLDLAAPVADSMAVIDESLDAWREAWQTEISSTKEYDIIARFSAFVLVMTLVQRQQQTGRLDLGSRRYYETVAFEVCCAAIDHYTSWPGLLNSATFDTSMVTYCALCIVQSIGSSSANALSDWSLLRLATLQELVSLLEAQAADRHQVPTSTGTNVVDAMARRLSREIGAVLAKTQTSQRRWPQPSTSRIPVVNQTVHQDWLNGDFRFQQEIAVTGQHSSQNHNGNVGGLFLSDSAWQELLDQTQEEPVPMLSDAELEAIVAGLPSFELSWWAM</sequence>
<comment type="caution">
    <text evidence="8">The sequence shown here is derived from an EMBL/GenBank/DDBJ whole genome shotgun (WGS) entry which is preliminary data.</text>
</comment>
<dbReference type="SUPFAM" id="SSF57701">
    <property type="entry name" value="Zn2/Cys6 DNA-binding domain"/>
    <property type="match status" value="1"/>
</dbReference>
<comment type="subcellular location">
    <subcellularLocation>
        <location evidence="1">Nucleus</location>
    </subcellularLocation>
</comment>
<feature type="region of interest" description="Disordered" evidence="6">
    <location>
        <begin position="43"/>
        <end position="83"/>
    </location>
</feature>
<keyword evidence="5" id="KW-0539">Nucleus</keyword>
<dbReference type="CDD" id="cd12148">
    <property type="entry name" value="fungal_TF_MHR"/>
    <property type="match status" value="1"/>
</dbReference>
<dbReference type="InterPro" id="IPR051089">
    <property type="entry name" value="prtT"/>
</dbReference>
<gene>
    <name evidence="8" type="ORF">FFLO_05504</name>
</gene>
<organism evidence="8 9">
    <name type="scientific">Filobasidium floriforme</name>
    <dbReference type="NCBI Taxonomy" id="5210"/>
    <lineage>
        <taxon>Eukaryota</taxon>
        <taxon>Fungi</taxon>
        <taxon>Dikarya</taxon>
        <taxon>Basidiomycota</taxon>
        <taxon>Agaricomycotina</taxon>
        <taxon>Tremellomycetes</taxon>
        <taxon>Filobasidiales</taxon>
        <taxon>Filobasidiaceae</taxon>
        <taxon>Filobasidium</taxon>
    </lineage>
</organism>
<evidence type="ECO:0000259" key="7">
    <source>
        <dbReference type="PROSITE" id="PS50048"/>
    </source>
</evidence>
<dbReference type="GO" id="GO:0008270">
    <property type="term" value="F:zinc ion binding"/>
    <property type="evidence" value="ECO:0007669"/>
    <property type="project" value="InterPro"/>
</dbReference>
<evidence type="ECO:0000256" key="6">
    <source>
        <dbReference type="SAM" id="MobiDB-lite"/>
    </source>
</evidence>
<dbReference type="SMART" id="SM00066">
    <property type="entry name" value="GAL4"/>
    <property type="match status" value="1"/>
</dbReference>
<evidence type="ECO:0000256" key="5">
    <source>
        <dbReference type="ARBA" id="ARBA00023242"/>
    </source>
</evidence>
<keyword evidence="9" id="KW-1185">Reference proteome</keyword>
<dbReference type="EMBL" id="JABELV010000141">
    <property type="protein sequence ID" value="KAG7529660.1"/>
    <property type="molecule type" value="Genomic_DNA"/>
</dbReference>
<dbReference type="AlphaFoldDB" id="A0A8K0JGT4"/>
<dbReference type="InterPro" id="IPR001138">
    <property type="entry name" value="Zn2Cys6_DnaBD"/>
</dbReference>
<dbReference type="InterPro" id="IPR036864">
    <property type="entry name" value="Zn2-C6_fun-type_DNA-bd_sf"/>
</dbReference>
<evidence type="ECO:0000313" key="8">
    <source>
        <dbReference type="EMBL" id="KAG7529660.1"/>
    </source>
</evidence>